<keyword evidence="2" id="KW-1185">Reference proteome</keyword>
<dbReference type="OrthoDB" id="6472729at2759"/>
<evidence type="ECO:0000313" key="1">
    <source>
        <dbReference type="EMBL" id="GFY48591.1"/>
    </source>
</evidence>
<dbReference type="AlphaFoldDB" id="A0A8X6X9A0"/>
<gene>
    <name evidence="1" type="ORF">TNIN_465251</name>
</gene>
<accession>A0A8X6X9A0</accession>
<name>A0A8X6X9A0_9ARAC</name>
<protein>
    <submittedName>
        <fullName evidence="1">Uncharacterized protein</fullName>
    </submittedName>
</protein>
<comment type="caution">
    <text evidence="1">The sequence shown here is derived from an EMBL/GenBank/DDBJ whole genome shotgun (WGS) entry which is preliminary data.</text>
</comment>
<dbReference type="Proteomes" id="UP000886998">
    <property type="component" value="Unassembled WGS sequence"/>
</dbReference>
<evidence type="ECO:0000313" key="2">
    <source>
        <dbReference type="Proteomes" id="UP000886998"/>
    </source>
</evidence>
<dbReference type="EMBL" id="BMAV01006549">
    <property type="protein sequence ID" value="GFY48591.1"/>
    <property type="molecule type" value="Genomic_DNA"/>
</dbReference>
<proteinExistence type="predicted"/>
<organism evidence="1 2">
    <name type="scientific">Trichonephila inaurata madagascariensis</name>
    <dbReference type="NCBI Taxonomy" id="2747483"/>
    <lineage>
        <taxon>Eukaryota</taxon>
        <taxon>Metazoa</taxon>
        <taxon>Ecdysozoa</taxon>
        <taxon>Arthropoda</taxon>
        <taxon>Chelicerata</taxon>
        <taxon>Arachnida</taxon>
        <taxon>Araneae</taxon>
        <taxon>Araneomorphae</taxon>
        <taxon>Entelegynae</taxon>
        <taxon>Araneoidea</taxon>
        <taxon>Nephilidae</taxon>
        <taxon>Trichonephila</taxon>
        <taxon>Trichonephila inaurata</taxon>
    </lineage>
</organism>
<reference evidence="1" key="1">
    <citation type="submission" date="2020-08" db="EMBL/GenBank/DDBJ databases">
        <title>Multicomponent nature underlies the extraordinary mechanical properties of spider dragline silk.</title>
        <authorList>
            <person name="Kono N."/>
            <person name="Nakamura H."/>
            <person name="Mori M."/>
            <person name="Yoshida Y."/>
            <person name="Ohtoshi R."/>
            <person name="Malay A.D."/>
            <person name="Moran D.A.P."/>
            <person name="Tomita M."/>
            <person name="Numata K."/>
            <person name="Arakawa K."/>
        </authorList>
    </citation>
    <scope>NUCLEOTIDE SEQUENCE</scope>
</reference>
<sequence>MLAYSFDIVRNWANWAGNGAVLNWEEIAQSSSDDSFGLRTYFPKLEQDKRLQYLMYYTNGMWIDYHELQFCLSMLDPSHQEEYLKKFPLQVLRVLMDWPAQEILLDVTELLWPYLSEQNF</sequence>